<dbReference type="Pfam" id="PF08808">
    <property type="entry name" value="RES"/>
    <property type="match status" value="1"/>
</dbReference>
<dbReference type="OrthoDB" id="9789501at2"/>
<name>A0A238W1W5_9FLAO</name>
<evidence type="ECO:0000313" key="3">
    <source>
        <dbReference type="Proteomes" id="UP000198379"/>
    </source>
</evidence>
<keyword evidence="3" id="KW-1185">Reference proteome</keyword>
<dbReference type="SMART" id="SM00953">
    <property type="entry name" value="RES"/>
    <property type="match status" value="1"/>
</dbReference>
<dbReference type="AlphaFoldDB" id="A0A238W1W5"/>
<evidence type="ECO:0000313" key="2">
    <source>
        <dbReference type="EMBL" id="SNR40595.1"/>
    </source>
</evidence>
<sequence>MRVYRIAKGKYAQDLSGEGARLYGGRWNRKGTSVLYTAGNSSLAMLEKLVHIPPYVFPKDLKITVLEFPDKVGVGQITLDDLPVDWMHRPEHPSVLDIGDQFVMQSEFLCLKVPSAINPIDHNVLLNPKHRDFSKVKIIDELPIIFDRRLLKEV</sequence>
<dbReference type="RefSeq" id="WP_089369946.1">
    <property type="nucleotide sequence ID" value="NZ_BMEP01000002.1"/>
</dbReference>
<dbReference type="Proteomes" id="UP000198379">
    <property type="component" value="Unassembled WGS sequence"/>
</dbReference>
<organism evidence="2 3">
    <name type="scientific">Dokdonia pacifica</name>
    <dbReference type="NCBI Taxonomy" id="1627892"/>
    <lineage>
        <taxon>Bacteria</taxon>
        <taxon>Pseudomonadati</taxon>
        <taxon>Bacteroidota</taxon>
        <taxon>Flavobacteriia</taxon>
        <taxon>Flavobacteriales</taxon>
        <taxon>Flavobacteriaceae</taxon>
        <taxon>Dokdonia</taxon>
    </lineage>
</organism>
<reference evidence="2 3" key="1">
    <citation type="submission" date="2017-06" db="EMBL/GenBank/DDBJ databases">
        <authorList>
            <person name="Kim H.J."/>
            <person name="Triplett B.A."/>
        </authorList>
    </citation>
    <scope>NUCLEOTIDE SEQUENCE [LARGE SCALE GENOMIC DNA]</scope>
    <source>
        <strain evidence="2 3">DSM 25597</strain>
    </source>
</reference>
<dbReference type="InterPro" id="IPR014914">
    <property type="entry name" value="RES_dom"/>
</dbReference>
<evidence type="ECO:0000259" key="1">
    <source>
        <dbReference type="SMART" id="SM00953"/>
    </source>
</evidence>
<proteinExistence type="predicted"/>
<protein>
    <submittedName>
        <fullName evidence="2">RES domain-containing protein</fullName>
    </submittedName>
</protein>
<gene>
    <name evidence="2" type="ORF">SAMN06265376_101618</name>
</gene>
<accession>A0A238W1W5</accession>
<dbReference type="EMBL" id="FZNY01000001">
    <property type="protein sequence ID" value="SNR40595.1"/>
    <property type="molecule type" value="Genomic_DNA"/>
</dbReference>
<feature type="domain" description="RES" evidence="1">
    <location>
        <begin position="14"/>
        <end position="140"/>
    </location>
</feature>